<evidence type="ECO:0000256" key="6">
    <source>
        <dbReference type="ARBA" id="ARBA00022833"/>
    </source>
</evidence>
<feature type="compositionally biased region" description="Polar residues" evidence="8">
    <location>
        <begin position="138"/>
        <end position="155"/>
    </location>
</feature>
<feature type="region of interest" description="Disordered" evidence="8">
    <location>
        <begin position="135"/>
        <end position="174"/>
    </location>
</feature>
<evidence type="ECO:0000313" key="12">
    <source>
        <dbReference type="EMBL" id="ONH72310.1"/>
    </source>
</evidence>
<accession>A0A099P206</accession>
<evidence type="ECO:0000259" key="9">
    <source>
        <dbReference type="PROSITE" id="PS50865"/>
    </source>
</evidence>
<evidence type="ECO:0000256" key="4">
    <source>
        <dbReference type="ARBA" id="ARBA00022723"/>
    </source>
</evidence>
<dbReference type="EMBL" id="JQFK01000014">
    <property type="protein sequence ID" value="KGK38905.1"/>
    <property type="molecule type" value="Genomic_DNA"/>
</dbReference>
<evidence type="ECO:0000256" key="5">
    <source>
        <dbReference type="ARBA" id="ARBA00022771"/>
    </source>
</evidence>
<evidence type="ECO:0000313" key="14">
    <source>
        <dbReference type="Proteomes" id="UP000029867"/>
    </source>
</evidence>
<evidence type="ECO:0000256" key="3">
    <source>
        <dbReference type="ARBA" id="ARBA00022490"/>
    </source>
</evidence>
<dbReference type="GO" id="GO:0006511">
    <property type="term" value="P:ubiquitin-dependent protein catabolic process"/>
    <property type="evidence" value="ECO:0007669"/>
    <property type="project" value="TreeGrafter"/>
</dbReference>
<dbReference type="GO" id="GO:0005737">
    <property type="term" value="C:cytoplasm"/>
    <property type="evidence" value="ECO:0007669"/>
    <property type="project" value="UniProtKB-SubCell"/>
</dbReference>
<evidence type="ECO:0000313" key="10">
    <source>
        <dbReference type="EMBL" id="AWU78385.1"/>
    </source>
</evidence>
<dbReference type="InterPro" id="IPR051664">
    <property type="entry name" value="MYND-type_zinc_finger"/>
</dbReference>
<dbReference type="eggNOG" id="ENOG502QTM3">
    <property type="taxonomic scope" value="Eukaryota"/>
</dbReference>
<dbReference type="PANTHER" id="PTHR47442:SF1">
    <property type="entry name" value="MYND-TYPE ZINC FINGER PROTEIN MUB1"/>
    <property type="match status" value="1"/>
</dbReference>
<dbReference type="Proteomes" id="UP000029867">
    <property type="component" value="Unassembled WGS sequence"/>
</dbReference>
<evidence type="ECO:0000313" key="11">
    <source>
        <dbReference type="EMBL" id="KGK38905.1"/>
    </source>
</evidence>
<dbReference type="GO" id="GO:0008270">
    <property type="term" value="F:zinc ion binding"/>
    <property type="evidence" value="ECO:0007669"/>
    <property type="project" value="UniProtKB-KW"/>
</dbReference>
<evidence type="ECO:0000256" key="8">
    <source>
        <dbReference type="SAM" id="MobiDB-lite"/>
    </source>
</evidence>
<dbReference type="SUPFAM" id="SSF144232">
    <property type="entry name" value="HIT/MYND zinc finger-like"/>
    <property type="match status" value="1"/>
</dbReference>
<dbReference type="Proteomes" id="UP000249293">
    <property type="component" value="Chromosome 5"/>
</dbReference>
<dbReference type="EMBL" id="CP028777">
    <property type="protein sequence ID" value="AWU78385.1"/>
    <property type="molecule type" value="Genomic_DNA"/>
</dbReference>
<keyword evidence="5 7" id="KW-0863">Zinc-finger</keyword>
<evidence type="ECO:0000256" key="1">
    <source>
        <dbReference type="ARBA" id="ARBA00004496"/>
    </source>
</evidence>
<comment type="similarity">
    <text evidence="2">Belongs to the MUB1/samB family.</text>
</comment>
<dbReference type="Pfam" id="PF01753">
    <property type="entry name" value="zf-MYND"/>
    <property type="match status" value="1"/>
</dbReference>
<dbReference type="STRING" id="4909.A0A099P206"/>
<dbReference type="HOGENOM" id="CLU_014851_1_0_1"/>
<evidence type="ECO:0000313" key="17">
    <source>
        <dbReference type="Proteomes" id="UP000249293"/>
    </source>
</evidence>
<reference evidence="14" key="1">
    <citation type="journal article" date="2014" name="Microb. Cell Fact.">
        <title>Exploiting Issatchenkia orientalis SD108 for succinic acid production.</title>
        <authorList>
            <person name="Xiao H."/>
            <person name="Shao Z."/>
            <person name="Jiang Y."/>
            <person name="Dole S."/>
            <person name="Zhao H."/>
        </authorList>
    </citation>
    <scope>NUCLEOTIDE SEQUENCE [LARGE SCALE GENOMIC DNA]</scope>
    <source>
        <strain evidence="14">SD108</strain>
    </source>
</reference>
<proteinExistence type="inferred from homology"/>
<evidence type="ECO:0000313" key="16">
    <source>
        <dbReference type="Proteomes" id="UP000195871"/>
    </source>
</evidence>
<organism evidence="11 14">
    <name type="scientific">Pichia kudriavzevii</name>
    <name type="common">Yeast</name>
    <name type="synonym">Issatchenkia orientalis</name>
    <dbReference type="NCBI Taxonomy" id="4909"/>
    <lineage>
        <taxon>Eukaryota</taxon>
        <taxon>Fungi</taxon>
        <taxon>Dikarya</taxon>
        <taxon>Ascomycota</taxon>
        <taxon>Saccharomycotina</taxon>
        <taxon>Pichiomycetes</taxon>
        <taxon>Pichiales</taxon>
        <taxon>Pichiaceae</taxon>
        <taxon>Pichia</taxon>
    </lineage>
</organism>
<evidence type="ECO:0000313" key="15">
    <source>
        <dbReference type="Proteomes" id="UP000189274"/>
    </source>
</evidence>
<dbReference type="InterPro" id="IPR016024">
    <property type="entry name" value="ARM-type_fold"/>
</dbReference>
<keyword evidence="4" id="KW-0479">Metal-binding</keyword>
<keyword evidence="3" id="KW-0963">Cytoplasm</keyword>
<gene>
    <name evidence="12" type="ORF">BOH78_3848</name>
    <name evidence="10" type="ORF">C5L36_0E04400</name>
    <name evidence="13" type="ORF">CAS74_002799</name>
    <name evidence="11" type="ORF">JL09_g1969</name>
</gene>
<dbReference type="Proteomes" id="UP000195871">
    <property type="component" value="Unassembled WGS sequence"/>
</dbReference>
<comment type="subcellular location">
    <subcellularLocation>
        <location evidence="1">Cytoplasm</location>
    </subcellularLocation>
</comment>
<dbReference type="EMBL" id="NHMM01000004">
    <property type="protein sequence ID" value="OUT21820.1"/>
    <property type="molecule type" value="Genomic_DNA"/>
</dbReference>
<evidence type="ECO:0000256" key="7">
    <source>
        <dbReference type="PROSITE-ProRule" id="PRU00134"/>
    </source>
</evidence>
<dbReference type="InterPro" id="IPR002893">
    <property type="entry name" value="Znf_MYND"/>
</dbReference>
<dbReference type="AlphaFoldDB" id="A0A099P206"/>
<feature type="compositionally biased region" description="Low complexity" evidence="8">
    <location>
        <begin position="156"/>
        <end position="168"/>
    </location>
</feature>
<keyword evidence="6" id="KW-0862">Zinc</keyword>
<dbReference type="PROSITE" id="PS50865">
    <property type="entry name" value="ZF_MYND_2"/>
    <property type="match status" value="1"/>
</dbReference>
<dbReference type="InterPro" id="IPR011989">
    <property type="entry name" value="ARM-like"/>
</dbReference>
<feature type="domain" description="MYND-type" evidence="9">
    <location>
        <begin position="586"/>
        <end position="627"/>
    </location>
</feature>
<dbReference type="Proteomes" id="UP000189274">
    <property type="component" value="Unassembled WGS sequence"/>
</dbReference>
<evidence type="ECO:0000313" key="13">
    <source>
        <dbReference type="EMBL" id="OUT21820.1"/>
    </source>
</evidence>
<evidence type="ECO:0000256" key="2">
    <source>
        <dbReference type="ARBA" id="ARBA00010655"/>
    </source>
</evidence>
<reference evidence="10 17" key="6">
    <citation type="submission" date="2018-06" db="EMBL/GenBank/DDBJ databases">
        <title>Population genomics shows no distinction between pathogenic Candida krusei and environmental Pichia kudriavzevii: One species, four names.</title>
        <authorList>
            <person name="Douglass A.P."/>
            <person name="Offei B."/>
            <person name="Braun-Galleani S."/>
            <person name="Coughlan A.Y."/>
            <person name="Martos A."/>
            <person name="Ortiz-Merino R.A."/>
            <person name="Byrne K.P."/>
            <person name="Wolfe K.H."/>
        </authorList>
    </citation>
    <scope>NUCLEOTIDE SEQUENCE [LARGE SCALE GENOMIC DNA]</scope>
    <source>
        <strain evidence="10 17">CBS573</strain>
    </source>
</reference>
<reference evidence="13 16" key="5">
    <citation type="submission" date="2017-05" db="EMBL/GenBank/DDBJ databases">
        <title>The Genome Sequence of Candida krusei Ckrusei653.</title>
        <authorList>
            <person name="Cuomo C."/>
            <person name="Forche A."/>
            <person name="Young S."/>
            <person name="Abouelleil A."/>
            <person name="Cao P."/>
            <person name="Chapman S."/>
            <person name="Cusick C."/>
            <person name="Shea T."/>
            <person name="Nusbaum C."/>
            <person name="Birren B."/>
        </authorList>
    </citation>
    <scope>NUCLEOTIDE SEQUENCE [LARGE SCALE GENOMIC DNA]</scope>
    <source>
        <strain evidence="13 16">Ckrusei653</strain>
    </source>
</reference>
<name>A0A099P206_PICKU</name>
<dbReference type="GO" id="GO:1990304">
    <property type="term" value="C:MUB1-RAD6-UBR2 ubiquitin ligase complex"/>
    <property type="evidence" value="ECO:0007669"/>
    <property type="project" value="TreeGrafter"/>
</dbReference>
<reference evidence="11" key="2">
    <citation type="submission" date="2014-08" db="EMBL/GenBank/DDBJ databases">
        <title>Exploiting Issatchenkia orientalis SD108 for Succinic Acid Production.</title>
        <authorList>
            <person name="Xiao H."/>
            <person name="Shao Z."/>
            <person name="Jiang Y."/>
            <person name="Dole S."/>
            <person name="Zhao H."/>
        </authorList>
    </citation>
    <scope>NUCLEOTIDE SEQUENCE [LARGE SCALE GENOMIC DNA]</scope>
    <source>
        <strain evidence="11">SD108</strain>
    </source>
</reference>
<reference evidence="15" key="3">
    <citation type="journal article" date="2017" name="Genome Announc.">
        <title>Genome sequences of Cyberlindnera fabianii 65, Pichia kudriavzevii 129, and Saccharomyces cerevisiae 131 isolated from fermented masau fruits in Zimbabwe.</title>
        <authorList>
            <person name="van Rijswijck I.M.H."/>
            <person name="Derks M.F.L."/>
            <person name="Abee T."/>
            <person name="de Ridder D."/>
            <person name="Smid E.J."/>
        </authorList>
    </citation>
    <scope>NUCLEOTIDE SEQUENCE [LARGE SCALE GENOMIC DNA]</scope>
    <source>
        <strain evidence="15">129</strain>
    </source>
</reference>
<keyword evidence="17" id="KW-1185">Reference proteome</keyword>
<dbReference type="Gene3D" id="1.25.10.10">
    <property type="entry name" value="Leucine-rich Repeat Variant"/>
    <property type="match status" value="1"/>
</dbReference>
<dbReference type="GO" id="GO:0007163">
    <property type="term" value="P:establishment or maintenance of cell polarity"/>
    <property type="evidence" value="ECO:0007669"/>
    <property type="project" value="TreeGrafter"/>
</dbReference>
<sequence length="648" mass="74394">MKGPNGKSVILNRATVSISATVYDRRALDCTDDKALVNSLNHLTFLTSSSAKVREAMIHDGAIERLIDILYECRDPKTKTEIAMFAWKWVLSLQCLVLAGTRGSEQMRKKLVDAGIIPILATILDNHFLTRKNHSLNHDTSSSNSPASRNNYVGGNTTSNTILTNTPTSADTPENFGSISNEDILITDTHDDNNTNHISHVLRHIRSVVDEADRTIFGAQEEIDKFMTKSDSSLGNQLISKPRMLGEEEMELLNVVELIKCFQVLGDCDINSDYHKIINEKFQSIDEDPFLSQELKRRLEITNLVNPSLDPFNNFMESHPLSQAIPRTFENGLILPATDDVIWSLQLLAFISKYSYLRYPLSSTYFINGLSFRSKNHPPPLETDCASTDFDELMNDSNDEPFTAVEFERSLGLSDSKYDILKGELEDKQTYQIRLIQEKRLENLKKLSNENDKNIVEDFVEILKTEDQVDKMVILERIRLNSNKIKHESLGKLRTKNKIIYRNKLKEYSKKWDYDNSWDEFETPLEISSLIDKEIQPFVTLNIFPLIERFTVRSWFSEDICYWAAVVVRNANRKDEKMGGRRQCAHFGCGKWEDHPKQFSKCRRCKRAKYCSRECQTKAWLFHKHWCVPANQGTSAQQTISNTSNSEQ</sequence>
<reference evidence="12" key="4">
    <citation type="submission" date="2017-01" db="EMBL/GenBank/DDBJ databases">
        <authorList>
            <person name="Mah S.A."/>
            <person name="Swanson W.J."/>
            <person name="Moy G.W."/>
            <person name="Vacquier V.D."/>
        </authorList>
    </citation>
    <scope>NUCLEOTIDE SEQUENCE [LARGE SCALE GENOMIC DNA]</scope>
    <source>
        <strain evidence="12">129</strain>
    </source>
</reference>
<dbReference type="PANTHER" id="PTHR47442">
    <property type="entry name" value="MYND-TYPE ZINC FINGER PROTEIN MUB1"/>
    <property type="match status" value="1"/>
</dbReference>
<dbReference type="SUPFAM" id="SSF48371">
    <property type="entry name" value="ARM repeat"/>
    <property type="match status" value="1"/>
</dbReference>
<dbReference type="EMBL" id="MQVM01000022">
    <property type="protein sequence ID" value="ONH72310.1"/>
    <property type="molecule type" value="Genomic_DNA"/>
</dbReference>
<protein>
    <submittedName>
        <fullName evidence="12">MYND-type zinc finger protein MUB1</fullName>
    </submittedName>
</protein>
<dbReference type="OrthoDB" id="5594178at2759"/>
<dbReference type="VEuPathDB" id="FungiDB:C5L36_0E04400"/>
<dbReference type="Gene3D" id="6.10.140.2220">
    <property type="match status" value="1"/>
</dbReference>